<evidence type="ECO:0000313" key="7">
    <source>
        <dbReference type="EMBL" id="ETN42437.1"/>
    </source>
</evidence>
<dbReference type="InParanoid" id="W2S199"/>
<feature type="transmembrane region" description="Helical" evidence="6">
    <location>
        <begin position="114"/>
        <end position="132"/>
    </location>
</feature>
<dbReference type="VEuPathDB" id="FungiDB:HMPREF1541_01592"/>
<feature type="transmembrane region" description="Helical" evidence="6">
    <location>
        <begin position="374"/>
        <end position="395"/>
    </location>
</feature>
<proteinExistence type="predicted"/>
<feature type="transmembrane region" description="Helical" evidence="6">
    <location>
        <begin position="333"/>
        <end position="354"/>
    </location>
</feature>
<dbReference type="InterPro" id="IPR051617">
    <property type="entry name" value="UNC-93-like_regulator"/>
</dbReference>
<evidence type="ECO:0000256" key="2">
    <source>
        <dbReference type="ARBA" id="ARBA00022692"/>
    </source>
</evidence>
<evidence type="ECO:0000313" key="8">
    <source>
        <dbReference type="Proteomes" id="UP000030752"/>
    </source>
</evidence>
<evidence type="ECO:0008006" key="9">
    <source>
        <dbReference type="Google" id="ProtNLM"/>
    </source>
</evidence>
<dbReference type="eggNOG" id="KOG3098">
    <property type="taxonomic scope" value="Eukaryota"/>
</dbReference>
<dbReference type="Pfam" id="PF05978">
    <property type="entry name" value="UNC-93"/>
    <property type="match status" value="1"/>
</dbReference>
<dbReference type="PANTHER" id="PTHR23294">
    <property type="entry name" value="ET TRANSLATION PRODUCT-RELATED"/>
    <property type="match status" value="1"/>
</dbReference>
<evidence type="ECO:0000256" key="4">
    <source>
        <dbReference type="ARBA" id="ARBA00023136"/>
    </source>
</evidence>
<feature type="region of interest" description="Disordered" evidence="5">
    <location>
        <begin position="1"/>
        <end position="28"/>
    </location>
</feature>
<feature type="transmembrane region" description="Helical" evidence="6">
    <location>
        <begin position="50"/>
        <end position="71"/>
    </location>
</feature>
<keyword evidence="3 6" id="KW-1133">Transmembrane helix</keyword>
<evidence type="ECO:0000256" key="5">
    <source>
        <dbReference type="SAM" id="MobiDB-lite"/>
    </source>
</evidence>
<gene>
    <name evidence="7" type="ORF">HMPREF1541_01592</name>
</gene>
<accession>W2S199</accession>
<dbReference type="HOGENOM" id="CLU_030884_2_0_1"/>
<dbReference type="EMBL" id="KB822718">
    <property type="protein sequence ID" value="ETN42437.1"/>
    <property type="molecule type" value="Genomic_DNA"/>
</dbReference>
<dbReference type="OrthoDB" id="196103at2759"/>
<dbReference type="SUPFAM" id="SSF103473">
    <property type="entry name" value="MFS general substrate transporter"/>
    <property type="match status" value="1"/>
</dbReference>
<evidence type="ECO:0000256" key="3">
    <source>
        <dbReference type="ARBA" id="ARBA00022989"/>
    </source>
</evidence>
<dbReference type="InterPro" id="IPR036259">
    <property type="entry name" value="MFS_trans_sf"/>
</dbReference>
<keyword evidence="2 6" id="KW-0812">Transmembrane</keyword>
<feature type="transmembrane region" description="Helical" evidence="6">
    <location>
        <begin position="83"/>
        <end position="107"/>
    </location>
</feature>
<sequence>MTASTSPKGPWAATTDLPRNTDSGPHESLAVTADDHPVAAPPKPHWFRSVFFQATVVGLLAFAAPGLWNALQSVGAGGQQTPFLVMAGNALLFSLMTITCLSSSLVINRIGLRWTLVLGTTGYALYSAALYQNNRYGTVWFIYVGSAACGITAGLFWAAEGAVMLRYPEPERRGRYLAYWLAYRNSGAILGGAINLGFNATGTRLGKLDWRTYIVFVVLQCLGPAIGMLLSPPGKVQRANGTKVAVVQRLPDRVEFKETLRLAARKEFLLIIPYLCYVTWSLPYIGSYMTTYFSVRSRALASLVTALAQVVATGLMGTFLDLKRLSISQRAKFGFIGMMAMSGATWVWAVIIQHKYQHNPPALDWVDDGFGEGWALYVFQQVEFALTYNYGYWLIGWLAKRPAEVVRYAAVARGVEAAGQCIASGISSTRTPLLVSAGIILALWGFALGTAYFVVRDVGSVHVGAEGYLPELKPSAREAADEEVAGGAKV</sequence>
<feature type="transmembrane region" description="Helical" evidence="6">
    <location>
        <begin position="138"/>
        <end position="165"/>
    </location>
</feature>
<reference evidence="7 8" key="1">
    <citation type="submission" date="2013-03" db="EMBL/GenBank/DDBJ databases">
        <title>The Genome Sequence of Phialophora europaea CBS 101466.</title>
        <authorList>
            <consortium name="The Broad Institute Genomics Platform"/>
            <person name="Cuomo C."/>
            <person name="de Hoog S."/>
            <person name="Gorbushina A."/>
            <person name="Walker B."/>
            <person name="Young S.K."/>
            <person name="Zeng Q."/>
            <person name="Gargeya S."/>
            <person name="Fitzgerald M."/>
            <person name="Haas B."/>
            <person name="Abouelleil A."/>
            <person name="Allen A.W."/>
            <person name="Alvarado L."/>
            <person name="Arachchi H.M."/>
            <person name="Berlin A.M."/>
            <person name="Chapman S.B."/>
            <person name="Gainer-Dewar J."/>
            <person name="Goldberg J."/>
            <person name="Griggs A."/>
            <person name="Gujja S."/>
            <person name="Hansen M."/>
            <person name="Howarth C."/>
            <person name="Imamovic A."/>
            <person name="Ireland A."/>
            <person name="Larimer J."/>
            <person name="McCowan C."/>
            <person name="Murphy C."/>
            <person name="Pearson M."/>
            <person name="Poon T.W."/>
            <person name="Priest M."/>
            <person name="Roberts A."/>
            <person name="Saif S."/>
            <person name="Shea T."/>
            <person name="Sisk P."/>
            <person name="Sykes S."/>
            <person name="Wortman J."/>
            <person name="Nusbaum C."/>
            <person name="Birren B."/>
        </authorList>
    </citation>
    <scope>NUCLEOTIDE SEQUENCE [LARGE SCALE GENOMIC DNA]</scope>
    <source>
        <strain evidence="7 8">CBS 101466</strain>
    </source>
</reference>
<feature type="transmembrane region" description="Helical" evidence="6">
    <location>
        <begin position="299"/>
        <end position="321"/>
    </location>
</feature>
<feature type="transmembrane region" description="Helical" evidence="6">
    <location>
        <begin position="210"/>
        <end position="230"/>
    </location>
</feature>
<organism evidence="7 8">
    <name type="scientific">Cyphellophora europaea (strain CBS 101466)</name>
    <name type="common">Phialophora europaea</name>
    <dbReference type="NCBI Taxonomy" id="1220924"/>
    <lineage>
        <taxon>Eukaryota</taxon>
        <taxon>Fungi</taxon>
        <taxon>Dikarya</taxon>
        <taxon>Ascomycota</taxon>
        <taxon>Pezizomycotina</taxon>
        <taxon>Eurotiomycetes</taxon>
        <taxon>Chaetothyriomycetidae</taxon>
        <taxon>Chaetothyriales</taxon>
        <taxon>Cyphellophoraceae</taxon>
        <taxon>Cyphellophora</taxon>
    </lineage>
</organism>
<name>W2S199_CYPE1</name>
<feature type="transmembrane region" description="Helical" evidence="6">
    <location>
        <begin position="433"/>
        <end position="455"/>
    </location>
</feature>
<dbReference type="RefSeq" id="XP_008714173.1">
    <property type="nucleotide sequence ID" value="XM_008715951.1"/>
</dbReference>
<dbReference type="GeneID" id="19968931"/>
<dbReference type="Proteomes" id="UP000030752">
    <property type="component" value="Unassembled WGS sequence"/>
</dbReference>
<keyword evidence="4 6" id="KW-0472">Membrane</keyword>
<comment type="subcellular location">
    <subcellularLocation>
        <location evidence="1">Membrane</location>
        <topology evidence="1">Multi-pass membrane protein</topology>
    </subcellularLocation>
</comment>
<protein>
    <recommendedName>
        <fullName evidence="9">Major facilitator superfamily (MFS) profile domain-containing protein</fullName>
    </recommendedName>
</protein>
<dbReference type="InterPro" id="IPR010291">
    <property type="entry name" value="Ion_channel_UNC-93"/>
</dbReference>
<dbReference type="Gene3D" id="1.20.1250.20">
    <property type="entry name" value="MFS general substrate transporter like domains"/>
    <property type="match status" value="1"/>
</dbReference>
<evidence type="ECO:0000256" key="1">
    <source>
        <dbReference type="ARBA" id="ARBA00004141"/>
    </source>
</evidence>
<feature type="transmembrane region" description="Helical" evidence="6">
    <location>
        <begin position="177"/>
        <end position="198"/>
    </location>
</feature>
<dbReference type="GO" id="GO:0016020">
    <property type="term" value="C:membrane"/>
    <property type="evidence" value="ECO:0007669"/>
    <property type="project" value="UniProtKB-SubCell"/>
</dbReference>
<feature type="transmembrane region" description="Helical" evidence="6">
    <location>
        <begin position="268"/>
        <end position="287"/>
    </location>
</feature>
<keyword evidence="8" id="KW-1185">Reference proteome</keyword>
<evidence type="ECO:0000256" key="6">
    <source>
        <dbReference type="SAM" id="Phobius"/>
    </source>
</evidence>
<dbReference type="AlphaFoldDB" id="W2S199"/>
<dbReference type="PANTHER" id="PTHR23294:SF19">
    <property type="entry name" value="DUF895 DOMAIN MEMBRANE PROTEIN-RELATED"/>
    <property type="match status" value="1"/>
</dbReference>